<dbReference type="GeneID" id="25300296"/>
<dbReference type="SUPFAM" id="SSF110857">
    <property type="entry name" value="Gamma-glutamyl cyclotransferase-like"/>
    <property type="match status" value="1"/>
</dbReference>
<dbReference type="Proteomes" id="UP000053029">
    <property type="component" value="Unassembled WGS sequence"/>
</dbReference>
<feature type="active site" description="Proton acceptor" evidence="3">
    <location>
        <position position="115"/>
    </location>
</feature>
<feature type="binding site" evidence="4">
    <location>
        <begin position="30"/>
        <end position="35"/>
    </location>
    <ligand>
        <name>substrate</name>
    </ligand>
</feature>
<dbReference type="VEuPathDB" id="FungiDB:Z517_00806"/>
<dbReference type="InterPro" id="IPR017939">
    <property type="entry name" value="G-Glutamylcylcotransferase"/>
</dbReference>
<evidence type="ECO:0000313" key="7">
    <source>
        <dbReference type="EMBL" id="KIW85416.1"/>
    </source>
</evidence>
<dbReference type="HOGENOM" id="CLU_048475_1_0_1"/>
<dbReference type="RefSeq" id="XP_013289224.1">
    <property type="nucleotide sequence ID" value="XM_013433770.1"/>
</dbReference>
<evidence type="ECO:0000259" key="6">
    <source>
        <dbReference type="Pfam" id="PF06094"/>
    </source>
</evidence>
<sequence length="296" mass="33222">MSPSQSQDQSQSQSQSQSQCSTSSKTGTLYFAYGSNLSAYQMSLRLQHSPASSEPVAIARLDSYAWIICERGYANVVALPKSNTASSSSDDDENTVWGVLYNMDSVDEARLDMYEGHNHARNPNPTINPDPETQMVKRYLQDGWDYNKHYLPMTVTKWLKDPAELGIDVPSSSSSSLPPTNMTNGVTKSHNETTVRALVYVDEFRTTPGKIVQEYIGRMNRAIEESVQLGIPQRWVDTVMRKFIPPGIYVDEEGYVGTDEGYVEAEATEAEDHVKENELKNRDKDWDRELDVQGDA</sequence>
<dbReference type="AlphaFoldDB" id="A0A0D2E5S4"/>
<evidence type="ECO:0000256" key="4">
    <source>
        <dbReference type="PIRSR" id="PIRSR617939-2"/>
    </source>
</evidence>
<accession>A0A0D2E5S4</accession>
<evidence type="ECO:0000313" key="8">
    <source>
        <dbReference type="Proteomes" id="UP000053029"/>
    </source>
</evidence>
<dbReference type="InterPro" id="IPR009288">
    <property type="entry name" value="AIG2-like_dom"/>
</dbReference>
<feature type="domain" description="Gamma-glutamylcyclotransferase AIG2-like" evidence="6">
    <location>
        <begin position="30"/>
        <end position="122"/>
    </location>
</feature>
<dbReference type="OrthoDB" id="2924818at2759"/>
<dbReference type="STRING" id="1442368.A0A0D2E5S4"/>
<name>A0A0D2E5S4_9EURO</name>
<gene>
    <name evidence="7" type="ORF">Z517_00806</name>
</gene>
<protein>
    <recommendedName>
        <fullName evidence="1">gamma-glutamylcyclotransferase</fullName>
        <ecNumber evidence="1">4.3.2.9</ecNumber>
    </recommendedName>
</protein>
<keyword evidence="2" id="KW-0456">Lyase</keyword>
<feature type="region of interest" description="Disordered" evidence="5">
    <location>
        <begin position="1"/>
        <end position="22"/>
    </location>
</feature>
<evidence type="ECO:0000256" key="1">
    <source>
        <dbReference type="ARBA" id="ARBA00012346"/>
    </source>
</evidence>
<dbReference type="EC" id="4.3.2.9" evidence="1"/>
<reference evidence="7 8" key="1">
    <citation type="submission" date="2015-01" db="EMBL/GenBank/DDBJ databases">
        <title>The Genome Sequence of Fonsecaea pedrosoi CBS 271.37.</title>
        <authorList>
            <consortium name="The Broad Institute Genomics Platform"/>
            <person name="Cuomo C."/>
            <person name="de Hoog S."/>
            <person name="Gorbushina A."/>
            <person name="Stielow B."/>
            <person name="Teixiera M."/>
            <person name="Abouelleil A."/>
            <person name="Chapman S.B."/>
            <person name="Priest M."/>
            <person name="Young S.K."/>
            <person name="Wortman J."/>
            <person name="Nusbaum C."/>
            <person name="Birren B."/>
        </authorList>
    </citation>
    <scope>NUCLEOTIDE SEQUENCE [LARGE SCALE GENOMIC DNA]</scope>
    <source>
        <strain evidence="7 8">CBS 271.37</strain>
    </source>
</reference>
<dbReference type="CDD" id="cd06661">
    <property type="entry name" value="GGCT_like"/>
    <property type="match status" value="1"/>
</dbReference>
<dbReference type="Gene3D" id="3.10.490.10">
    <property type="entry name" value="Gamma-glutamyl cyclotransferase-like"/>
    <property type="match status" value="1"/>
</dbReference>
<evidence type="ECO:0000256" key="5">
    <source>
        <dbReference type="SAM" id="MobiDB-lite"/>
    </source>
</evidence>
<dbReference type="InterPro" id="IPR036568">
    <property type="entry name" value="GGCT-like_sf"/>
</dbReference>
<proteinExistence type="predicted"/>
<feature type="compositionally biased region" description="Basic and acidic residues" evidence="5">
    <location>
        <begin position="270"/>
        <end position="296"/>
    </location>
</feature>
<evidence type="ECO:0000256" key="3">
    <source>
        <dbReference type="PIRSR" id="PIRSR617939-1"/>
    </source>
</evidence>
<organism evidence="7 8">
    <name type="scientific">Fonsecaea pedrosoi CBS 271.37</name>
    <dbReference type="NCBI Taxonomy" id="1442368"/>
    <lineage>
        <taxon>Eukaryota</taxon>
        <taxon>Fungi</taxon>
        <taxon>Dikarya</taxon>
        <taxon>Ascomycota</taxon>
        <taxon>Pezizomycotina</taxon>
        <taxon>Eurotiomycetes</taxon>
        <taxon>Chaetothyriomycetidae</taxon>
        <taxon>Chaetothyriales</taxon>
        <taxon>Herpotrichiellaceae</taxon>
        <taxon>Fonsecaea</taxon>
    </lineage>
</organism>
<dbReference type="EMBL" id="KN846969">
    <property type="protein sequence ID" value="KIW85416.1"/>
    <property type="molecule type" value="Genomic_DNA"/>
</dbReference>
<dbReference type="PANTHER" id="PTHR12935">
    <property type="entry name" value="GAMMA-GLUTAMYLCYCLOTRANSFERASE"/>
    <property type="match status" value="1"/>
</dbReference>
<feature type="region of interest" description="Disordered" evidence="5">
    <location>
        <begin position="267"/>
        <end position="296"/>
    </location>
</feature>
<dbReference type="Pfam" id="PF06094">
    <property type="entry name" value="GGACT"/>
    <property type="match status" value="1"/>
</dbReference>
<dbReference type="GO" id="GO:0003839">
    <property type="term" value="F:gamma-glutamylcyclotransferase activity"/>
    <property type="evidence" value="ECO:0007669"/>
    <property type="project" value="UniProtKB-EC"/>
</dbReference>
<keyword evidence="8" id="KW-1185">Reference proteome</keyword>
<dbReference type="PANTHER" id="PTHR12935:SF0">
    <property type="entry name" value="GAMMA-GLUTAMYLCYCLOTRANSFERASE"/>
    <property type="match status" value="1"/>
</dbReference>
<evidence type="ECO:0000256" key="2">
    <source>
        <dbReference type="ARBA" id="ARBA00023239"/>
    </source>
</evidence>
<dbReference type="InterPro" id="IPR013024">
    <property type="entry name" value="GGCT-like"/>
</dbReference>